<keyword evidence="2" id="KW-1185">Reference proteome</keyword>
<name>A0A024FTZ5_9STRA</name>
<dbReference type="InParanoid" id="A0A024FTZ5"/>
<dbReference type="OrthoDB" id="10253476at2759"/>
<dbReference type="EMBL" id="CAIX01000310">
    <property type="protein sequence ID" value="CCI10595.1"/>
    <property type="molecule type" value="Genomic_DNA"/>
</dbReference>
<reference evidence="1 2" key="1">
    <citation type="submission" date="2012-05" db="EMBL/GenBank/DDBJ databases">
        <title>Recombination and specialization in a pathogen metapopulation.</title>
        <authorList>
            <person name="Gardiner A."/>
            <person name="Kemen E."/>
            <person name="Schultz-Larsen T."/>
            <person name="MacLean D."/>
            <person name="Van Oosterhout C."/>
            <person name="Jones J.D.G."/>
        </authorList>
    </citation>
    <scope>NUCLEOTIDE SEQUENCE [LARGE SCALE GENOMIC DNA]</scope>
    <source>
        <strain evidence="1 2">Ac Nc2</strain>
    </source>
</reference>
<protein>
    <submittedName>
        <fullName evidence="1">Uncharacterized protein</fullName>
    </submittedName>
</protein>
<sequence>MPPDTKKSHLLDFLIWAYADLLKAADAIQTSSYTTFSSGLSSTTIDQYRISGIMQCLTYLTQFATRQAYPGHPSLLCDSIAIHLKPGKDNSVNRNIKSYQWKYFTAQIKS</sequence>
<accession>A0A024FTZ5</accession>
<organism evidence="1 2">
    <name type="scientific">Albugo candida</name>
    <dbReference type="NCBI Taxonomy" id="65357"/>
    <lineage>
        <taxon>Eukaryota</taxon>
        <taxon>Sar</taxon>
        <taxon>Stramenopiles</taxon>
        <taxon>Oomycota</taxon>
        <taxon>Peronosporomycetes</taxon>
        <taxon>Albuginales</taxon>
        <taxon>Albuginaceae</taxon>
        <taxon>Albugo</taxon>
    </lineage>
</organism>
<gene>
    <name evidence="1" type="ORF">BN9_108940</name>
</gene>
<evidence type="ECO:0000313" key="2">
    <source>
        <dbReference type="Proteomes" id="UP000053237"/>
    </source>
</evidence>
<dbReference type="AlphaFoldDB" id="A0A024FTZ5"/>
<comment type="caution">
    <text evidence="1">The sequence shown here is derived from an EMBL/GenBank/DDBJ whole genome shotgun (WGS) entry which is preliminary data.</text>
</comment>
<dbReference type="Proteomes" id="UP000053237">
    <property type="component" value="Unassembled WGS sequence"/>
</dbReference>
<evidence type="ECO:0000313" key="1">
    <source>
        <dbReference type="EMBL" id="CCI10595.1"/>
    </source>
</evidence>
<proteinExistence type="predicted"/>